<evidence type="ECO:0000313" key="2">
    <source>
        <dbReference type="Proteomes" id="UP001328107"/>
    </source>
</evidence>
<dbReference type="EMBL" id="BTRK01000001">
    <property type="protein sequence ID" value="GMR31173.1"/>
    <property type="molecule type" value="Genomic_DNA"/>
</dbReference>
<comment type="caution">
    <text evidence="1">The sequence shown here is derived from an EMBL/GenBank/DDBJ whole genome shotgun (WGS) entry which is preliminary data.</text>
</comment>
<organism evidence="1 2">
    <name type="scientific">Pristionchus mayeri</name>
    <dbReference type="NCBI Taxonomy" id="1317129"/>
    <lineage>
        <taxon>Eukaryota</taxon>
        <taxon>Metazoa</taxon>
        <taxon>Ecdysozoa</taxon>
        <taxon>Nematoda</taxon>
        <taxon>Chromadorea</taxon>
        <taxon>Rhabditida</taxon>
        <taxon>Rhabditina</taxon>
        <taxon>Diplogasteromorpha</taxon>
        <taxon>Diplogasteroidea</taxon>
        <taxon>Neodiplogasteridae</taxon>
        <taxon>Pristionchus</taxon>
    </lineage>
</organism>
<name>A0AAN5BZL0_9BILA</name>
<accession>A0AAN5BZL0</accession>
<evidence type="ECO:0000313" key="1">
    <source>
        <dbReference type="EMBL" id="GMR31173.1"/>
    </source>
</evidence>
<reference evidence="2" key="1">
    <citation type="submission" date="2022-10" db="EMBL/GenBank/DDBJ databases">
        <title>Genome assembly of Pristionchus species.</title>
        <authorList>
            <person name="Yoshida K."/>
            <person name="Sommer R.J."/>
        </authorList>
    </citation>
    <scope>NUCLEOTIDE SEQUENCE [LARGE SCALE GENOMIC DNA]</scope>
    <source>
        <strain evidence="2">RS5460</strain>
    </source>
</reference>
<dbReference type="AlphaFoldDB" id="A0AAN5BZL0"/>
<sequence length="142" mass="16780">LFRWFDGRVHHQIPTFLRLRKRDYVTDTLRSVSSSGKDRDQAVDSEGESAMRRSARFESLQQMLHFVRLLSEYLKYFPLHLSIVNANRSPAQFDSIQHKIEMYTCDLIESLLLFYSLRVFFDGSSEWMMAGDQFVLFVSLEQ</sequence>
<dbReference type="Proteomes" id="UP001328107">
    <property type="component" value="Unassembled WGS sequence"/>
</dbReference>
<proteinExistence type="predicted"/>
<keyword evidence="2" id="KW-1185">Reference proteome</keyword>
<gene>
    <name evidence="1" type="ORF">PMAYCL1PPCAC_01368</name>
</gene>
<feature type="non-terminal residue" evidence="1">
    <location>
        <position position="142"/>
    </location>
</feature>
<feature type="non-terminal residue" evidence="1">
    <location>
        <position position="1"/>
    </location>
</feature>
<protein>
    <submittedName>
        <fullName evidence="1">Uncharacterized protein</fullName>
    </submittedName>
</protein>